<dbReference type="EMBL" id="JAKUCV010005715">
    <property type="protein sequence ID" value="KAJ4830168.1"/>
    <property type="molecule type" value="Genomic_DNA"/>
</dbReference>
<gene>
    <name evidence="1" type="ORF">Tsubulata_048995</name>
</gene>
<reference evidence="1" key="1">
    <citation type="submission" date="2022-02" db="EMBL/GenBank/DDBJ databases">
        <authorList>
            <person name="Henning P.M."/>
            <person name="McCubbin A.G."/>
            <person name="Shore J.S."/>
        </authorList>
    </citation>
    <scope>NUCLEOTIDE SEQUENCE</scope>
    <source>
        <strain evidence="1">F60SS</strain>
        <tissue evidence="1">Leaves</tissue>
    </source>
</reference>
<evidence type="ECO:0000313" key="2">
    <source>
        <dbReference type="Proteomes" id="UP001141552"/>
    </source>
</evidence>
<dbReference type="Proteomes" id="UP001141552">
    <property type="component" value="Unassembled WGS sequence"/>
</dbReference>
<protein>
    <submittedName>
        <fullName evidence="1">Uncharacterized protein</fullName>
    </submittedName>
</protein>
<organism evidence="1 2">
    <name type="scientific">Turnera subulata</name>
    <dbReference type="NCBI Taxonomy" id="218843"/>
    <lineage>
        <taxon>Eukaryota</taxon>
        <taxon>Viridiplantae</taxon>
        <taxon>Streptophyta</taxon>
        <taxon>Embryophyta</taxon>
        <taxon>Tracheophyta</taxon>
        <taxon>Spermatophyta</taxon>
        <taxon>Magnoliopsida</taxon>
        <taxon>eudicotyledons</taxon>
        <taxon>Gunneridae</taxon>
        <taxon>Pentapetalae</taxon>
        <taxon>rosids</taxon>
        <taxon>fabids</taxon>
        <taxon>Malpighiales</taxon>
        <taxon>Passifloraceae</taxon>
        <taxon>Turnera</taxon>
    </lineage>
</organism>
<accession>A0A9Q0FET7</accession>
<proteinExistence type="predicted"/>
<comment type="caution">
    <text evidence="1">The sequence shown here is derived from an EMBL/GenBank/DDBJ whole genome shotgun (WGS) entry which is preliminary data.</text>
</comment>
<dbReference type="AlphaFoldDB" id="A0A9Q0FET7"/>
<sequence>IYSASFSSPSSSNNYSIFQQTTDRKVAAILRHMDIKRKSKYISKTGSITSTPESHMSTTDSDICRINKRLIGCDPGEHGLPVSFTMMEVEETNRIGDLVG</sequence>
<evidence type="ECO:0000313" key="1">
    <source>
        <dbReference type="EMBL" id="KAJ4830168.1"/>
    </source>
</evidence>
<reference evidence="1" key="2">
    <citation type="journal article" date="2023" name="Plants (Basel)">
        <title>Annotation of the Turnera subulata (Passifloraceae) Draft Genome Reveals the S-Locus Evolved after the Divergence of Turneroideae from Passifloroideae in a Stepwise Manner.</title>
        <authorList>
            <person name="Henning P.M."/>
            <person name="Roalson E.H."/>
            <person name="Mir W."/>
            <person name="McCubbin A.G."/>
            <person name="Shore J.S."/>
        </authorList>
    </citation>
    <scope>NUCLEOTIDE SEQUENCE</scope>
    <source>
        <strain evidence="1">F60SS</strain>
    </source>
</reference>
<feature type="non-terminal residue" evidence="1">
    <location>
        <position position="1"/>
    </location>
</feature>
<keyword evidence="2" id="KW-1185">Reference proteome</keyword>
<name>A0A9Q0FET7_9ROSI</name>